<dbReference type="HOGENOM" id="CLU_1030272_0_0_6"/>
<protein>
    <submittedName>
        <fullName evidence="1">Uncharacterized protein</fullName>
    </submittedName>
</protein>
<evidence type="ECO:0000313" key="4">
    <source>
        <dbReference type="Proteomes" id="UP000182998"/>
    </source>
</evidence>
<dbReference type="EMBL" id="LN614830">
    <property type="protein sequence ID" value="CEG61271.1"/>
    <property type="molecule type" value="Genomic_DNA"/>
</dbReference>
<reference evidence="1" key="1">
    <citation type="submission" date="2014-09" db="EMBL/GenBank/DDBJ databases">
        <authorList>
            <person name="GOMEZ-VALERO Laura"/>
        </authorList>
    </citation>
    <scope>NUCLEOTIDE SEQUENCE</scope>
    <source>
        <strain evidence="1">ATCC33218</strain>
    </source>
</reference>
<dbReference type="Proteomes" id="UP000182998">
    <property type="component" value="Unassembled WGS sequence"/>
</dbReference>
<name>A0A098GIH1_LEGMI</name>
<dbReference type="AlphaFoldDB" id="A0A098GIH1"/>
<dbReference type="PATRIC" id="fig|451.8.peg.1321"/>
<keyword evidence="4" id="KW-1185">Reference proteome</keyword>
<reference evidence="3" key="2">
    <citation type="submission" date="2014-09" db="EMBL/GenBank/DDBJ databases">
        <authorList>
            <person name="Gomez-Valero L."/>
        </authorList>
    </citation>
    <scope>NUCLEOTIDE SEQUENCE [LARGE SCALE GENOMIC DNA]</scope>
    <source>
        <strain evidence="3">ATCC33218</strain>
    </source>
</reference>
<reference evidence="2 4" key="3">
    <citation type="submission" date="2016-10" db="EMBL/GenBank/DDBJ databases">
        <authorList>
            <person name="Varghese N."/>
            <person name="Submissions S."/>
        </authorList>
    </citation>
    <scope>NUCLEOTIDE SEQUENCE [LARGE SCALE GENOMIC DNA]</scope>
    <source>
        <strain evidence="2 4">ATCC 33218</strain>
    </source>
</reference>
<evidence type="ECO:0000313" key="1">
    <source>
        <dbReference type="EMBL" id="CEG61271.1"/>
    </source>
</evidence>
<dbReference type="OrthoDB" id="5657171at2"/>
<proteinExistence type="predicted"/>
<dbReference type="KEGG" id="tmc:LMI_1985"/>
<dbReference type="RefSeq" id="WP_045099543.1">
    <property type="nucleotide sequence ID" value="NZ_CP020614.1"/>
</dbReference>
<sequence length="270" mass="31441">MPRHYKNTKLDSIIEEIIVPDDSGYSGYSYPHIKLRQSEVKLQLDELSFEPLEEDSAIYVVKNKEYYFGNLITTLVSFEERGLIDNSFKESIILNEKSLFQKQMQKLVNRRIYEHPRSEGSLIEAVIIQRHGSTDSAFLSYKQENQEELFRVCELHHLGLDKMPSSVFENYAVIFGAENLTPTMALEGIKRAGLIDDEFKEFIISQEQQIPRELEEKAVNEEEMARRFDCRYPVMADYVLTSNHRFYQPKEMEVPAKYSDTLSPTNSNSI</sequence>
<accession>A0A098GIH1</accession>
<evidence type="ECO:0000313" key="2">
    <source>
        <dbReference type="EMBL" id="SCY34390.1"/>
    </source>
</evidence>
<dbReference type="EMBL" id="FMVN01000006">
    <property type="protein sequence ID" value="SCY34390.1"/>
    <property type="molecule type" value="Genomic_DNA"/>
</dbReference>
<evidence type="ECO:0000313" key="3">
    <source>
        <dbReference type="Proteomes" id="UP000032414"/>
    </source>
</evidence>
<dbReference type="Proteomes" id="UP000032414">
    <property type="component" value="Chromosome I"/>
</dbReference>
<gene>
    <name evidence="1" type="ORF">LMI_1985</name>
    <name evidence="2" type="ORF">SAMN02982997_01481</name>
</gene>
<organism evidence="1 3">
    <name type="scientific">Legionella micdadei</name>
    <name type="common">Tatlockia micdadei</name>
    <dbReference type="NCBI Taxonomy" id="451"/>
    <lineage>
        <taxon>Bacteria</taxon>
        <taxon>Pseudomonadati</taxon>
        <taxon>Pseudomonadota</taxon>
        <taxon>Gammaproteobacteria</taxon>
        <taxon>Legionellales</taxon>
        <taxon>Legionellaceae</taxon>
        <taxon>Legionella</taxon>
    </lineage>
</organism>